<organism evidence="2 3">
    <name type="scientific">Desulfonatronum thiosulfatophilum</name>
    <dbReference type="NCBI Taxonomy" id="617002"/>
    <lineage>
        <taxon>Bacteria</taxon>
        <taxon>Pseudomonadati</taxon>
        <taxon>Thermodesulfobacteriota</taxon>
        <taxon>Desulfovibrionia</taxon>
        <taxon>Desulfovibrionales</taxon>
        <taxon>Desulfonatronaceae</taxon>
        <taxon>Desulfonatronum</taxon>
    </lineage>
</organism>
<evidence type="ECO:0000313" key="2">
    <source>
        <dbReference type="EMBL" id="SDB28555.1"/>
    </source>
</evidence>
<dbReference type="RefSeq" id="WP_092119098.1">
    <property type="nucleotide sequence ID" value="NZ_FMXO01000007.1"/>
</dbReference>
<evidence type="ECO:0000256" key="1">
    <source>
        <dbReference type="ARBA" id="ARBA00023186"/>
    </source>
</evidence>
<keyword evidence="3" id="KW-1185">Reference proteome</keyword>
<dbReference type="PANTHER" id="PTHR34227">
    <property type="entry name" value="CHAPERONE PROTEIN YCDY"/>
    <property type="match status" value="1"/>
</dbReference>
<keyword evidence="1" id="KW-0143">Chaperone</keyword>
<dbReference type="OrthoDB" id="13061at2"/>
<dbReference type="AlphaFoldDB" id="A0A1G6C6P2"/>
<gene>
    <name evidence="2" type="ORF">SAMN05660653_01358</name>
</gene>
<dbReference type="Gene3D" id="1.10.3480.10">
    <property type="entry name" value="TorD-like"/>
    <property type="match status" value="1"/>
</dbReference>
<dbReference type="SUPFAM" id="SSF89155">
    <property type="entry name" value="TorD-like"/>
    <property type="match status" value="1"/>
</dbReference>
<dbReference type="STRING" id="617002.SAMN05660653_01358"/>
<proteinExistence type="predicted"/>
<dbReference type="InterPro" id="IPR050289">
    <property type="entry name" value="TorD/DmsD_chaperones"/>
</dbReference>
<dbReference type="Proteomes" id="UP000198771">
    <property type="component" value="Unassembled WGS sequence"/>
</dbReference>
<accession>A0A1G6C6P2</accession>
<evidence type="ECO:0000313" key="3">
    <source>
        <dbReference type="Proteomes" id="UP000198771"/>
    </source>
</evidence>
<dbReference type="InterPro" id="IPR020945">
    <property type="entry name" value="DMSO/NO3_reduct_chaperone"/>
</dbReference>
<dbReference type="Pfam" id="PF02613">
    <property type="entry name" value="Nitrate_red_del"/>
    <property type="match status" value="1"/>
</dbReference>
<sequence>MNNIDSDLELKSLLWGLEAVSWIFRGADGGQWRSAGQDCLPGLAGVLLFLESRGLVENDVLDKAEGIHAMVAGVAAEPTMDPEDLEAEYVRLFVNRLGGLGVPLCQSSYGEDGLLMGAAAEDMRRRLGRAGLQVSDALPPDHISIEIGCLMSLLSSRFASDHPRIPHDDSASLFAVQVLLPWVGELEARMRQAEAHDLFQVAAATLTAMVRHISAQGDHFPVEQQA</sequence>
<protein>
    <submittedName>
        <fullName evidence="2">Chaperone TorD involved in molybdoenzyme TorA maturation</fullName>
    </submittedName>
</protein>
<name>A0A1G6C6P2_9BACT</name>
<dbReference type="EMBL" id="FMXO01000007">
    <property type="protein sequence ID" value="SDB28555.1"/>
    <property type="molecule type" value="Genomic_DNA"/>
</dbReference>
<dbReference type="InterPro" id="IPR036411">
    <property type="entry name" value="TorD-like_sf"/>
</dbReference>
<dbReference type="PANTHER" id="PTHR34227:SF1">
    <property type="entry name" value="DIMETHYL SULFOXIDE REDUCTASE CHAPERONE-RELATED"/>
    <property type="match status" value="1"/>
</dbReference>
<reference evidence="2 3" key="1">
    <citation type="submission" date="2016-10" db="EMBL/GenBank/DDBJ databases">
        <authorList>
            <person name="de Groot N.N."/>
        </authorList>
    </citation>
    <scope>NUCLEOTIDE SEQUENCE [LARGE SCALE GENOMIC DNA]</scope>
    <source>
        <strain evidence="2 3">ASO4-2</strain>
    </source>
</reference>